<dbReference type="Pfam" id="PF04195">
    <property type="entry name" value="Transposase_28"/>
    <property type="match status" value="1"/>
</dbReference>
<name>A0ABD1VA14_9LAMI</name>
<proteinExistence type="predicted"/>
<evidence type="ECO:0000259" key="3">
    <source>
        <dbReference type="Pfam" id="PF04195"/>
    </source>
</evidence>
<evidence type="ECO:0000313" key="4">
    <source>
        <dbReference type="EMBL" id="KAL2534176.1"/>
    </source>
</evidence>
<dbReference type="AlphaFoldDB" id="A0ABD1VA14"/>
<keyword evidence="5" id="KW-1185">Reference proteome</keyword>
<protein>
    <submittedName>
        <fullName evidence="4">Plus3 domain-containing protein</fullName>
    </submittedName>
</protein>
<feature type="coiled-coil region" evidence="1">
    <location>
        <begin position="461"/>
        <end position="593"/>
    </location>
</feature>
<feature type="region of interest" description="Disordered" evidence="2">
    <location>
        <begin position="298"/>
        <end position="326"/>
    </location>
</feature>
<keyword evidence="1" id="KW-0175">Coiled coil</keyword>
<accession>A0ABD1VA14</accession>
<evidence type="ECO:0000256" key="1">
    <source>
        <dbReference type="SAM" id="Coils"/>
    </source>
</evidence>
<dbReference type="InterPro" id="IPR007321">
    <property type="entry name" value="Transposase_28"/>
</dbReference>
<feature type="domain" description="Transposase (putative) gypsy type" evidence="3">
    <location>
        <begin position="113"/>
        <end position="177"/>
    </location>
</feature>
<sequence length="650" mass="73062">MSSGIGVDNTGCGGGEASSHVLPVLEGVLPIRGVDGSTGEAIPIAPTPGLREADDPYRADVVRWTAMDVPLIMKEKDLTKLRGEYRIPEDIELILPGPNERACFPRRGCTALHLNAFVSGMRLPLHPMFRRILRAYDLAPTQVAPNGWSQMVGGMYLWFRHSFGMEMPLYVFQTVYQPRKLPRKKGREEEVGWYYFCPWGSQKPLVTGCPSSIKQWKESWFWVEGNWQRVFDDPEPDLNVPSVYGIASPLPRCELSRENTDVLRSIYEADSKSRSYNFILNKQRCLVELGLVASKAEMDQGRRPRPTLAKLAKQRPRILVPGSADDTSQRKVIEDLSRAREQGGCRSLEVYRPSKGRWQSTRWERWSLRGPSKSTPAPESGSGGPYDSKRRLRELIGGPGVRIPDDSLRNVPFYPSMGAQAVKKYFTPKWEEFSSHGELEDVLEASLASAIRASAMQMKVLGEFRNRMQEQRRLADQASKADKEHEQAMEGLKAALESARTAYEQMEADLKESDSNLLNMTKQLDNANAAQRVAAEALEAANNEKRRLLEEAEARNEEISGLQKELANAEHGKKEAEGGKKEAEARLATAEADFVANFHNTEAYTNFADYFARVGQQEVLTALRNDHPEFDVKNLELRFPPLDAEGEEDS</sequence>
<comment type="caution">
    <text evidence="4">The sequence shown here is derived from an EMBL/GenBank/DDBJ whole genome shotgun (WGS) entry which is preliminary data.</text>
</comment>
<gene>
    <name evidence="4" type="ORF">Adt_07527</name>
</gene>
<organism evidence="4 5">
    <name type="scientific">Abeliophyllum distichum</name>
    <dbReference type="NCBI Taxonomy" id="126358"/>
    <lineage>
        <taxon>Eukaryota</taxon>
        <taxon>Viridiplantae</taxon>
        <taxon>Streptophyta</taxon>
        <taxon>Embryophyta</taxon>
        <taxon>Tracheophyta</taxon>
        <taxon>Spermatophyta</taxon>
        <taxon>Magnoliopsida</taxon>
        <taxon>eudicotyledons</taxon>
        <taxon>Gunneridae</taxon>
        <taxon>Pentapetalae</taxon>
        <taxon>asterids</taxon>
        <taxon>lamiids</taxon>
        <taxon>Lamiales</taxon>
        <taxon>Oleaceae</taxon>
        <taxon>Forsythieae</taxon>
        <taxon>Abeliophyllum</taxon>
    </lineage>
</organism>
<evidence type="ECO:0000313" key="5">
    <source>
        <dbReference type="Proteomes" id="UP001604336"/>
    </source>
</evidence>
<evidence type="ECO:0000256" key="2">
    <source>
        <dbReference type="SAM" id="MobiDB-lite"/>
    </source>
</evidence>
<dbReference type="EMBL" id="JBFOLK010000002">
    <property type="protein sequence ID" value="KAL2534176.1"/>
    <property type="molecule type" value="Genomic_DNA"/>
</dbReference>
<reference evidence="5" key="1">
    <citation type="submission" date="2024-07" db="EMBL/GenBank/DDBJ databases">
        <title>Two chromosome-level genome assemblies of Korean endemic species Abeliophyllum distichum and Forsythia ovata (Oleaceae).</title>
        <authorList>
            <person name="Jang H."/>
        </authorList>
    </citation>
    <scope>NUCLEOTIDE SEQUENCE [LARGE SCALE GENOMIC DNA]</scope>
</reference>
<dbReference type="Proteomes" id="UP001604336">
    <property type="component" value="Unassembled WGS sequence"/>
</dbReference>
<feature type="region of interest" description="Disordered" evidence="2">
    <location>
        <begin position="362"/>
        <end position="391"/>
    </location>
</feature>